<proteinExistence type="predicted"/>
<protein>
    <submittedName>
        <fullName evidence="1">Uncharacterized protein</fullName>
    </submittedName>
</protein>
<dbReference type="RefSeq" id="WP_193930862.1">
    <property type="nucleotide sequence ID" value="NZ_CAWPMZ010000128.1"/>
</dbReference>
<dbReference type="EMBL" id="JADEWN010000007">
    <property type="protein sequence ID" value="MBE9189629.1"/>
    <property type="molecule type" value="Genomic_DNA"/>
</dbReference>
<evidence type="ECO:0000313" key="1">
    <source>
        <dbReference type="EMBL" id="MBE9189629.1"/>
    </source>
</evidence>
<comment type="caution">
    <text evidence="1">The sequence shown here is derived from an EMBL/GenBank/DDBJ whole genome shotgun (WGS) entry which is preliminary data.</text>
</comment>
<reference evidence="1 2" key="1">
    <citation type="submission" date="2020-10" db="EMBL/GenBank/DDBJ databases">
        <authorList>
            <person name="Castelo-Branco R."/>
            <person name="Eusebio N."/>
            <person name="Adriana R."/>
            <person name="Vieira A."/>
            <person name="Brugerolle De Fraissinette N."/>
            <person name="Rezende De Castro R."/>
            <person name="Schneider M.P."/>
            <person name="Vasconcelos V."/>
            <person name="Leao P.N."/>
        </authorList>
    </citation>
    <scope>NUCLEOTIDE SEQUENCE [LARGE SCALE GENOMIC DNA]</scope>
    <source>
        <strain evidence="1 2">LEGE 06123</strain>
    </source>
</reference>
<evidence type="ECO:0000313" key="2">
    <source>
        <dbReference type="Proteomes" id="UP000651156"/>
    </source>
</evidence>
<sequence>MKIENLSFLTELTDEDASYVNGGSDSIFDDLIIGIPTPIYTYPNPNYPRFLDILDNNCNDSSRVDFIKGIFGIS</sequence>
<gene>
    <name evidence="1" type="ORF">IQ230_04465</name>
</gene>
<accession>A0ABR9UMZ5</accession>
<keyword evidence="2" id="KW-1185">Reference proteome</keyword>
<organism evidence="1 2">
    <name type="scientific">Gloeocapsopsis crepidinum LEGE 06123</name>
    <dbReference type="NCBI Taxonomy" id="588587"/>
    <lineage>
        <taxon>Bacteria</taxon>
        <taxon>Bacillati</taxon>
        <taxon>Cyanobacteriota</taxon>
        <taxon>Cyanophyceae</taxon>
        <taxon>Oscillatoriophycideae</taxon>
        <taxon>Chroococcales</taxon>
        <taxon>Chroococcaceae</taxon>
        <taxon>Gloeocapsopsis</taxon>
    </lineage>
</organism>
<name>A0ABR9UMZ5_9CHRO</name>
<dbReference type="Proteomes" id="UP000651156">
    <property type="component" value="Unassembled WGS sequence"/>
</dbReference>